<sequence length="103" mass="11613">MRKVVSKVSTVLNAVNYVAILQLLCQVAILLMSSCTIYKKKLLNRFAIGIGLYETRVRIHHCDLTLCTTVLILHLVSHLISRVHYLASLPYPIFLARGVCIFS</sequence>
<name>A0A8D9BGZ8_9HEMI</name>
<dbReference type="PROSITE" id="PS51257">
    <property type="entry name" value="PROKAR_LIPOPROTEIN"/>
    <property type="match status" value="1"/>
</dbReference>
<evidence type="ECO:0000313" key="2">
    <source>
        <dbReference type="EMBL" id="CAG6783721.1"/>
    </source>
</evidence>
<keyword evidence="1" id="KW-0472">Membrane</keyword>
<dbReference type="AlphaFoldDB" id="A0A8D9BGZ8"/>
<keyword evidence="1" id="KW-1133">Transmembrane helix</keyword>
<feature type="transmembrane region" description="Helical" evidence="1">
    <location>
        <begin position="14"/>
        <end position="38"/>
    </location>
</feature>
<reference evidence="2" key="1">
    <citation type="submission" date="2021-05" db="EMBL/GenBank/DDBJ databases">
        <authorList>
            <person name="Alioto T."/>
            <person name="Alioto T."/>
            <person name="Gomez Garrido J."/>
        </authorList>
    </citation>
    <scope>NUCLEOTIDE SEQUENCE</scope>
</reference>
<dbReference type="EMBL" id="HBUF01634020">
    <property type="protein sequence ID" value="CAG6783721.1"/>
    <property type="molecule type" value="Transcribed_RNA"/>
</dbReference>
<accession>A0A8D9BGZ8</accession>
<protein>
    <submittedName>
        <fullName evidence="2">Uncharacterized protein</fullName>
    </submittedName>
</protein>
<evidence type="ECO:0000256" key="1">
    <source>
        <dbReference type="SAM" id="Phobius"/>
    </source>
</evidence>
<organism evidence="2">
    <name type="scientific">Cacopsylla melanoneura</name>
    <dbReference type="NCBI Taxonomy" id="428564"/>
    <lineage>
        <taxon>Eukaryota</taxon>
        <taxon>Metazoa</taxon>
        <taxon>Ecdysozoa</taxon>
        <taxon>Arthropoda</taxon>
        <taxon>Hexapoda</taxon>
        <taxon>Insecta</taxon>
        <taxon>Pterygota</taxon>
        <taxon>Neoptera</taxon>
        <taxon>Paraneoptera</taxon>
        <taxon>Hemiptera</taxon>
        <taxon>Sternorrhyncha</taxon>
        <taxon>Psylloidea</taxon>
        <taxon>Psyllidae</taxon>
        <taxon>Psyllinae</taxon>
        <taxon>Cacopsylla</taxon>
    </lineage>
</organism>
<keyword evidence="1" id="KW-0812">Transmembrane</keyword>
<proteinExistence type="predicted"/>